<evidence type="ECO:0000259" key="1">
    <source>
        <dbReference type="Pfam" id="PF00534"/>
    </source>
</evidence>
<dbReference type="SUPFAM" id="SSF53756">
    <property type="entry name" value="UDP-Glycosyltransferase/glycogen phosphorylase"/>
    <property type="match status" value="1"/>
</dbReference>
<dbReference type="PANTHER" id="PTHR45947:SF3">
    <property type="entry name" value="SULFOQUINOVOSYL TRANSFERASE SQD2"/>
    <property type="match status" value="1"/>
</dbReference>
<dbReference type="Pfam" id="PF13579">
    <property type="entry name" value="Glyco_trans_4_4"/>
    <property type="match status" value="1"/>
</dbReference>
<sequence length="434" mass="47868">MNENLRIALISEHASPLAMLGGVDAGGQNIYVAHLADCLARAGHHVDVLTRRDDPELPASVDLRPGVRVVHIDAGPATFVPKEQLLAHMPEFARASERLLRHSVPYDVVHANFFMSGLVARHLKHTLGTPYVMTFHALGLVRREHQQEADAFPLERVDIERALVRDADAVIAECPQDSADLVRLYDADPERLTMVPCGFDPLEFKPTNKAVARAALGLHPDDFIVLQLGRLVPRKGIDNVIRSLAHLPRHVPGRVLVVGGESREPDERLTPEIARLRGVAVEYGVAERVSFAGHRRREELRLYYAAADVFVTTPWYEPFGITPLEAMACGTPVVGSEVGGIQYSVSDGVTGFLVPPNDPAALATKLTELYENPALARAMGRAGIRRARSMFTWQQVAQQLIEVYESVRQPVSIDLPETAWRQLPLLQSERAIAP</sequence>
<keyword evidence="4" id="KW-1185">Reference proteome</keyword>
<organism evidence="3 4">
    <name type="scientific">Piscinibacter gummiphilus</name>
    <dbReference type="NCBI Taxonomy" id="946333"/>
    <lineage>
        <taxon>Bacteria</taxon>
        <taxon>Pseudomonadati</taxon>
        <taxon>Pseudomonadota</taxon>
        <taxon>Betaproteobacteria</taxon>
        <taxon>Burkholderiales</taxon>
        <taxon>Sphaerotilaceae</taxon>
        <taxon>Piscinibacter</taxon>
    </lineage>
</organism>
<dbReference type="Gene3D" id="3.40.50.2000">
    <property type="entry name" value="Glycogen Phosphorylase B"/>
    <property type="match status" value="2"/>
</dbReference>
<reference evidence="3 4" key="1">
    <citation type="submission" date="2023-10" db="EMBL/GenBank/DDBJ databases">
        <title>Bacteria for the degradation of biodegradable plastic PBAT(Polybutylene adipate terephthalate).</title>
        <authorList>
            <person name="Weon H.-Y."/>
            <person name="Yeon J."/>
        </authorList>
    </citation>
    <scope>NUCLEOTIDE SEQUENCE [LARGE SCALE GENOMIC DNA]</scope>
    <source>
        <strain evidence="3 4">SBD 7-3</strain>
    </source>
</reference>
<dbReference type="InterPro" id="IPR001296">
    <property type="entry name" value="Glyco_trans_1"/>
</dbReference>
<accession>A0ABZ0CME2</accession>
<feature type="domain" description="Glycosyl transferase family 1" evidence="1">
    <location>
        <begin position="212"/>
        <end position="385"/>
    </location>
</feature>
<protein>
    <submittedName>
        <fullName evidence="3">Glycosyltransferase family 1 protein</fullName>
    </submittedName>
</protein>
<dbReference type="Pfam" id="PF00534">
    <property type="entry name" value="Glycos_transf_1"/>
    <property type="match status" value="1"/>
</dbReference>
<dbReference type="PANTHER" id="PTHR45947">
    <property type="entry name" value="SULFOQUINOVOSYL TRANSFERASE SQD2"/>
    <property type="match status" value="1"/>
</dbReference>
<evidence type="ECO:0000259" key="2">
    <source>
        <dbReference type="Pfam" id="PF13579"/>
    </source>
</evidence>
<gene>
    <name evidence="3" type="ORF">RXV79_14550</name>
</gene>
<dbReference type="Proteomes" id="UP001303946">
    <property type="component" value="Chromosome"/>
</dbReference>
<dbReference type="CDD" id="cd03800">
    <property type="entry name" value="GT4_sucrose_synthase"/>
    <property type="match status" value="1"/>
</dbReference>
<dbReference type="EMBL" id="CP136336">
    <property type="protein sequence ID" value="WOB06145.1"/>
    <property type="molecule type" value="Genomic_DNA"/>
</dbReference>
<name>A0ABZ0CME2_9BURK</name>
<evidence type="ECO:0000313" key="4">
    <source>
        <dbReference type="Proteomes" id="UP001303946"/>
    </source>
</evidence>
<dbReference type="InterPro" id="IPR028098">
    <property type="entry name" value="Glyco_trans_4-like_N"/>
</dbReference>
<evidence type="ECO:0000313" key="3">
    <source>
        <dbReference type="EMBL" id="WOB06145.1"/>
    </source>
</evidence>
<dbReference type="InterPro" id="IPR050194">
    <property type="entry name" value="Glycosyltransferase_grp1"/>
</dbReference>
<feature type="domain" description="Glycosyltransferase subfamily 4-like N-terminal" evidence="2">
    <location>
        <begin position="26"/>
        <end position="198"/>
    </location>
</feature>
<dbReference type="RefSeq" id="WP_316698478.1">
    <property type="nucleotide sequence ID" value="NZ_CP136336.1"/>
</dbReference>
<proteinExistence type="predicted"/>